<dbReference type="OrthoDB" id="3921534at2759"/>
<dbReference type="Proteomes" id="UP000433883">
    <property type="component" value="Unassembled WGS sequence"/>
</dbReference>
<name>A0A8H3Z979_VENIN</name>
<evidence type="ECO:0000313" key="5">
    <source>
        <dbReference type="Proteomes" id="UP000447873"/>
    </source>
</evidence>
<proteinExistence type="predicted"/>
<dbReference type="AlphaFoldDB" id="A0A8H3Z979"/>
<dbReference type="EMBL" id="WNWR01000119">
    <property type="protein sequence ID" value="KAE9990850.1"/>
    <property type="molecule type" value="Genomic_DNA"/>
</dbReference>
<dbReference type="EMBL" id="WNWQ01000105">
    <property type="protein sequence ID" value="KAE9978767.1"/>
    <property type="molecule type" value="Genomic_DNA"/>
</dbReference>
<comment type="caution">
    <text evidence="4">The sequence shown here is derived from an EMBL/GenBank/DDBJ whole genome shotgun (WGS) entry which is preliminary data.</text>
</comment>
<feature type="compositionally biased region" description="Basic residues" evidence="1">
    <location>
        <begin position="263"/>
        <end position="279"/>
    </location>
</feature>
<feature type="compositionally biased region" description="Basic and acidic residues" evidence="1">
    <location>
        <begin position="283"/>
        <end position="292"/>
    </location>
</feature>
<evidence type="ECO:0000313" key="2">
    <source>
        <dbReference type="EMBL" id="KAE9978767.1"/>
    </source>
</evidence>
<reference evidence="4 6" key="1">
    <citation type="submission" date="2019-07" db="EMBL/GenBank/DDBJ databases">
        <title>Venturia inaequalis Genome Resource.</title>
        <authorList>
            <person name="Lichtner F.J."/>
        </authorList>
    </citation>
    <scope>NUCLEOTIDE SEQUENCE [LARGE SCALE GENOMIC DNA]</scope>
    <source>
        <strain evidence="3 5">120213</strain>
        <strain evidence="2">Bline_iso_100314</strain>
        <strain evidence="4 6">DMI_063113</strain>
    </source>
</reference>
<feature type="region of interest" description="Disordered" evidence="1">
    <location>
        <begin position="1"/>
        <end position="60"/>
    </location>
</feature>
<keyword evidence="6" id="KW-1185">Reference proteome</keyword>
<dbReference type="Proteomes" id="UP000447873">
    <property type="component" value="Unassembled WGS sequence"/>
</dbReference>
<dbReference type="Proteomes" id="UP000490939">
    <property type="component" value="Unassembled WGS sequence"/>
</dbReference>
<feature type="region of interest" description="Disordered" evidence="1">
    <location>
        <begin position="253"/>
        <end position="292"/>
    </location>
</feature>
<organism evidence="4 6">
    <name type="scientific">Venturia inaequalis</name>
    <name type="common">Apple scab fungus</name>
    <dbReference type="NCBI Taxonomy" id="5025"/>
    <lineage>
        <taxon>Eukaryota</taxon>
        <taxon>Fungi</taxon>
        <taxon>Dikarya</taxon>
        <taxon>Ascomycota</taxon>
        <taxon>Pezizomycotina</taxon>
        <taxon>Dothideomycetes</taxon>
        <taxon>Pleosporomycetidae</taxon>
        <taxon>Venturiales</taxon>
        <taxon>Venturiaceae</taxon>
        <taxon>Venturia</taxon>
    </lineage>
</organism>
<gene>
    <name evidence="2" type="ORF">BLS_000322</name>
    <name evidence="4" type="ORF">EG327_000843</name>
    <name evidence="3" type="ORF">EG328_009454</name>
</gene>
<sequence length="292" mass="33723">MARFITRPGPPPPKHDGNAELPEENEDVAMDPEPEERPELEEIVYEDEIDPTTPPDTAQDGEIEDVCMDWWLYAKPIEVYKCIQPPEKLAWDMFLWERLENIGIDQCVDVHPASPCQPETNIPPEALYVIIGDTIAQNPYGHTAVFCRRVFTRTTEYVKYIPVVGFFWSFIASNSTTVQSLSEYFHTRAAPSQLVTLHERIPHQNKKRFREVFGMMAQTVNREMHLLETRQRILRNIMGTNRTRPTRWRAIIGREPPVEVAKEKKKAAPKRPTPKRAVPKRAAPKEKSNGRK</sequence>
<accession>A0A8H3Z979</accession>
<evidence type="ECO:0000256" key="1">
    <source>
        <dbReference type="SAM" id="MobiDB-lite"/>
    </source>
</evidence>
<protein>
    <submittedName>
        <fullName evidence="4">Uncharacterized protein</fullName>
    </submittedName>
</protein>
<evidence type="ECO:0000313" key="4">
    <source>
        <dbReference type="EMBL" id="KAE9990850.1"/>
    </source>
</evidence>
<evidence type="ECO:0000313" key="3">
    <source>
        <dbReference type="EMBL" id="KAE9983840.1"/>
    </source>
</evidence>
<feature type="compositionally biased region" description="Acidic residues" evidence="1">
    <location>
        <begin position="21"/>
        <end position="50"/>
    </location>
</feature>
<evidence type="ECO:0000313" key="6">
    <source>
        <dbReference type="Proteomes" id="UP000490939"/>
    </source>
</evidence>
<dbReference type="EMBL" id="WNWS01000057">
    <property type="protein sequence ID" value="KAE9983840.1"/>
    <property type="molecule type" value="Genomic_DNA"/>
</dbReference>